<dbReference type="GO" id="GO:0033281">
    <property type="term" value="C:TAT protein transport complex"/>
    <property type="evidence" value="ECO:0007669"/>
    <property type="project" value="TreeGrafter"/>
</dbReference>
<evidence type="ECO:0000256" key="4">
    <source>
        <dbReference type="ARBA" id="ARBA00022989"/>
    </source>
</evidence>
<feature type="transmembrane region" description="Helical" evidence="6">
    <location>
        <begin position="94"/>
        <end position="116"/>
    </location>
</feature>
<dbReference type="GO" id="GO:0065002">
    <property type="term" value="P:intracellular protein transmembrane transport"/>
    <property type="evidence" value="ECO:0007669"/>
    <property type="project" value="TreeGrafter"/>
</dbReference>
<keyword evidence="7" id="KW-0934">Plastid</keyword>
<gene>
    <name evidence="7" type="primary">tatC</name>
</gene>
<evidence type="ECO:0000313" key="7">
    <source>
        <dbReference type="EMBL" id="QDR24646.1"/>
    </source>
</evidence>
<dbReference type="PANTHER" id="PTHR30371:SF0">
    <property type="entry name" value="SEC-INDEPENDENT PROTEIN TRANSLOCASE PROTEIN TATC, CHLOROPLASTIC-RELATED"/>
    <property type="match status" value="1"/>
</dbReference>
<dbReference type="RefSeq" id="YP_009684560.1">
    <property type="nucleotide sequence ID" value="NC_044408.1"/>
</dbReference>
<sequence>MNSSLNQESVIPNNYSFNFKVNSENEKLNLELPFTEHVEELRQRTLHICSFLLFFSILAFLEIKPIVELLEIPVNNIKFFQLSPGEYFLETVKIAFYTGIVLTSPILLSQITFFIIPGLTSGEKKFILPLFLGSTVLFFISLVFSYFCLVPAALQFFINYSSDVIEPLWSFSQYCDFILVLFATTCIAFQIPIFQIILGILGVVSGSTMLKLWKYVVLIAVIIGAVLTPSTDPITQILLSGAIVALYFLGSGVLILLKR</sequence>
<dbReference type="EMBL" id="MK518353">
    <property type="protein sequence ID" value="QDR24646.1"/>
    <property type="molecule type" value="Genomic_DNA"/>
</dbReference>
<dbReference type="NCBIfam" id="TIGR00945">
    <property type="entry name" value="tatC"/>
    <property type="match status" value="1"/>
</dbReference>
<evidence type="ECO:0000256" key="6">
    <source>
        <dbReference type="SAM" id="Phobius"/>
    </source>
</evidence>
<dbReference type="GO" id="GO:0009977">
    <property type="term" value="F:proton motive force dependent protein transmembrane transporter activity"/>
    <property type="evidence" value="ECO:0007669"/>
    <property type="project" value="TreeGrafter"/>
</dbReference>
<keyword evidence="5 6" id="KW-0472">Membrane</keyword>
<evidence type="ECO:0000256" key="1">
    <source>
        <dbReference type="ARBA" id="ARBA00004141"/>
    </source>
</evidence>
<dbReference type="AlphaFoldDB" id="A0A516ZAA3"/>
<dbReference type="PANTHER" id="PTHR30371">
    <property type="entry name" value="SEC-INDEPENDENT PROTEIN TRANSLOCASE PROTEIN TATC"/>
    <property type="match status" value="1"/>
</dbReference>
<feature type="transmembrane region" description="Helical" evidence="6">
    <location>
        <begin position="212"/>
        <end position="231"/>
    </location>
</feature>
<feature type="transmembrane region" description="Helical" evidence="6">
    <location>
        <begin position="45"/>
        <end position="63"/>
    </location>
</feature>
<keyword evidence="3 6" id="KW-0812">Transmembrane</keyword>
<organism evidence="7">
    <name type="scientific">Pseudopedinella elastica</name>
    <dbReference type="NCBI Taxonomy" id="35684"/>
    <lineage>
        <taxon>Eukaryota</taxon>
        <taxon>Sar</taxon>
        <taxon>Stramenopiles</taxon>
        <taxon>Ochrophyta</taxon>
        <taxon>Dictyochophyceae</taxon>
        <taxon>Pedinellales</taxon>
        <taxon>Pseudopedinella</taxon>
    </lineage>
</organism>
<evidence type="ECO:0000256" key="3">
    <source>
        <dbReference type="ARBA" id="ARBA00022692"/>
    </source>
</evidence>
<dbReference type="HAMAP" id="MF_00902">
    <property type="entry name" value="TatC"/>
    <property type="match status" value="1"/>
</dbReference>
<dbReference type="GO" id="GO:0043953">
    <property type="term" value="P:protein transport by the Tat complex"/>
    <property type="evidence" value="ECO:0007669"/>
    <property type="project" value="TreeGrafter"/>
</dbReference>
<feature type="transmembrane region" description="Helical" evidence="6">
    <location>
        <begin position="237"/>
        <end position="257"/>
    </location>
</feature>
<proteinExistence type="inferred from homology"/>
<feature type="transmembrane region" description="Helical" evidence="6">
    <location>
        <begin position="128"/>
        <end position="157"/>
    </location>
</feature>
<name>A0A516ZAA3_9STRA</name>
<protein>
    <submittedName>
        <fullName evidence="7">Twin-arginine translocase subunit TatC</fullName>
    </submittedName>
</protein>
<geneLocation type="chloroplast" evidence="7"/>
<evidence type="ECO:0000256" key="2">
    <source>
        <dbReference type="ARBA" id="ARBA00008882"/>
    </source>
</evidence>
<keyword evidence="4 6" id="KW-1133">Transmembrane helix</keyword>
<keyword evidence="7" id="KW-0150">Chloroplast</keyword>
<dbReference type="Pfam" id="PF00902">
    <property type="entry name" value="TatC"/>
    <property type="match status" value="1"/>
</dbReference>
<dbReference type="InterPro" id="IPR002033">
    <property type="entry name" value="TatC"/>
</dbReference>
<comment type="similarity">
    <text evidence="2">Belongs to the TatC family.</text>
</comment>
<evidence type="ECO:0000256" key="5">
    <source>
        <dbReference type="ARBA" id="ARBA00023136"/>
    </source>
</evidence>
<dbReference type="PRINTS" id="PR01840">
    <property type="entry name" value="TATCFAMILY"/>
</dbReference>
<accession>A0A516ZAA3</accession>
<reference evidence="7" key="1">
    <citation type="journal article" date="2019" name="J. Phycol.">
        <title>Dictyochophyceae plastid genomes reveal unusual variability of their organization.</title>
        <authorList>
            <person name="Han K.Y."/>
            <person name="Maciszewski K."/>
            <person name="Graf L."/>
            <person name="Yang J.H."/>
            <person name="Andersen R.A."/>
            <person name="Karnkowska A."/>
            <person name="Yoon H.S."/>
        </authorList>
    </citation>
    <scope>NUCLEOTIDE SEQUENCE</scope>
</reference>
<feature type="transmembrane region" description="Helical" evidence="6">
    <location>
        <begin position="177"/>
        <end position="200"/>
    </location>
</feature>
<comment type="subcellular location">
    <subcellularLocation>
        <location evidence="1">Membrane</location>
        <topology evidence="1">Multi-pass membrane protein</topology>
    </subcellularLocation>
</comment>
<dbReference type="GeneID" id="41657534"/>